<feature type="region of interest" description="Disordered" evidence="1">
    <location>
        <begin position="1"/>
        <end position="47"/>
    </location>
</feature>
<dbReference type="EMBL" id="KN817530">
    <property type="protein sequence ID" value="KJA25800.1"/>
    <property type="molecule type" value="Genomic_DNA"/>
</dbReference>
<evidence type="ECO:0000313" key="2">
    <source>
        <dbReference type="EMBL" id="KJA25800.1"/>
    </source>
</evidence>
<proteinExistence type="predicted"/>
<feature type="region of interest" description="Disordered" evidence="1">
    <location>
        <begin position="342"/>
        <end position="363"/>
    </location>
</feature>
<evidence type="ECO:0000313" key="3">
    <source>
        <dbReference type="Proteomes" id="UP000054270"/>
    </source>
</evidence>
<evidence type="ECO:0000256" key="1">
    <source>
        <dbReference type="SAM" id="MobiDB-lite"/>
    </source>
</evidence>
<feature type="compositionally biased region" description="Polar residues" evidence="1">
    <location>
        <begin position="264"/>
        <end position="274"/>
    </location>
</feature>
<feature type="compositionally biased region" description="Low complexity" evidence="1">
    <location>
        <begin position="344"/>
        <end position="357"/>
    </location>
</feature>
<keyword evidence="3" id="KW-1185">Reference proteome</keyword>
<organism evidence="2 3">
    <name type="scientific">Hypholoma sublateritium (strain FD-334 SS-4)</name>
    <dbReference type="NCBI Taxonomy" id="945553"/>
    <lineage>
        <taxon>Eukaryota</taxon>
        <taxon>Fungi</taxon>
        <taxon>Dikarya</taxon>
        <taxon>Basidiomycota</taxon>
        <taxon>Agaricomycotina</taxon>
        <taxon>Agaricomycetes</taxon>
        <taxon>Agaricomycetidae</taxon>
        <taxon>Agaricales</taxon>
        <taxon>Agaricineae</taxon>
        <taxon>Strophariaceae</taxon>
        <taxon>Hypholoma</taxon>
    </lineage>
</organism>
<name>A0A0D2Q2L9_HYPSF</name>
<protein>
    <submittedName>
        <fullName evidence="2">Uncharacterized protein</fullName>
    </submittedName>
</protein>
<feature type="region of interest" description="Disordered" evidence="1">
    <location>
        <begin position="103"/>
        <end position="125"/>
    </location>
</feature>
<gene>
    <name evidence="2" type="ORF">HYPSUDRAFT_199499</name>
</gene>
<reference evidence="3" key="1">
    <citation type="submission" date="2014-04" db="EMBL/GenBank/DDBJ databases">
        <title>Evolutionary Origins and Diversification of the Mycorrhizal Mutualists.</title>
        <authorList>
            <consortium name="DOE Joint Genome Institute"/>
            <consortium name="Mycorrhizal Genomics Consortium"/>
            <person name="Kohler A."/>
            <person name="Kuo A."/>
            <person name="Nagy L.G."/>
            <person name="Floudas D."/>
            <person name="Copeland A."/>
            <person name="Barry K.W."/>
            <person name="Cichocki N."/>
            <person name="Veneault-Fourrey C."/>
            <person name="LaButti K."/>
            <person name="Lindquist E.A."/>
            <person name="Lipzen A."/>
            <person name="Lundell T."/>
            <person name="Morin E."/>
            <person name="Murat C."/>
            <person name="Riley R."/>
            <person name="Ohm R."/>
            <person name="Sun H."/>
            <person name="Tunlid A."/>
            <person name="Henrissat B."/>
            <person name="Grigoriev I.V."/>
            <person name="Hibbett D.S."/>
            <person name="Martin F."/>
        </authorList>
    </citation>
    <scope>NUCLEOTIDE SEQUENCE [LARGE SCALE GENOMIC DNA]</scope>
    <source>
        <strain evidence="3">FD-334 SS-4</strain>
    </source>
</reference>
<feature type="region of interest" description="Disordered" evidence="1">
    <location>
        <begin position="615"/>
        <end position="652"/>
    </location>
</feature>
<feature type="region of interest" description="Disordered" evidence="1">
    <location>
        <begin position="247"/>
        <end position="275"/>
    </location>
</feature>
<dbReference type="OrthoDB" id="3266894at2759"/>
<dbReference type="AlphaFoldDB" id="A0A0D2Q2L9"/>
<accession>A0A0D2Q2L9</accession>
<feature type="compositionally biased region" description="Low complexity" evidence="1">
    <location>
        <begin position="251"/>
        <end position="263"/>
    </location>
</feature>
<dbReference type="STRING" id="945553.A0A0D2Q2L9"/>
<dbReference type="OMA" id="RARTIGH"/>
<dbReference type="Proteomes" id="UP000054270">
    <property type="component" value="Unassembled WGS sequence"/>
</dbReference>
<sequence>MAHRPRDSILSLFDPLSLSSTSDKENNVGESSFFRPSGPRTPAQHIPRRRLIDIGDMTVDEPDMHDLLAMEEELEEIKSNITENDDGDTLTWRDMAKAATPKWSGRRATAFTTPKASPTPRTPLSELSFKDEVTPIAHSKSYRKQMLQAPSKLARVDSPPTSPISTDFSAHVTLKSPSDNAASSTIIAPVIKISDVDPDAENTVPCVVSLHGALGSSVCTLDLPTASENLMGDSSFPLNASVSSPQSSDALLTLPLPQPRLRPNASSPANSDNRMSIDLHSSFQLHLSSSDTTFDLLNEKISFFSSKSGMDSFLKDVEIDTSFGEDDLDPIPSLESNINNGIVSPKSISPPKSTNPIHAGSSNRVFIPQSRSDKISNDNHEMYPNATSSHDRKHLAAASISSLDEKESLILSTPSTPNLLLQHPPMAVPALKIVKRSKVLSRRVSTAANAIPAVSASTSTSLTTPSRRISTISPAVLPAGRAKLTATGPPSPANSGHRDRRVVHPTVIPATKKSTTPPISHTTGDGPRRVLLSEGPKLISLSNSNHGVPADPAKASLTVNGPRRIAVNTVGGVTEKPAAVIKPVVPSQSSTGLRQPVKYNAIGSSAIPKPVARTVGSRLPAPAPGPGKSRFGVSTATTSSVPARGLQGRRAT</sequence>
<feature type="compositionally biased region" description="Polar residues" evidence="1">
    <location>
        <begin position="632"/>
        <end position="641"/>
    </location>
</feature>